<feature type="compositionally biased region" description="Basic and acidic residues" evidence="14">
    <location>
        <begin position="110"/>
        <end position="123"/>
    </location>
</feature>
<comment type="similarity">
    <text evidence="4">Belongs to the psbW family.</text>
</comment>
<keyword evidence="15" id="KW-0812">Transmembrane</keyword>
<keyword evidence="5" id="KW-0150">Chloroplast</keyword>
<evidence type="ECO:0000256" key="1">
    <source>
        <dbReference type="ARBA" id="ARBA00004581"/>
    </source>
</evidence>
<dbReference type="AlphaFoldDB" id="A0A7G2EEB6"/>
<comment type="subcellular location">
    <subcellularLocation>
        <location evidence="1">Plastid</location>
        <location evidence="1">Chloroplast thylakoid membrane</location>
        <topology evidence="1">Single-pass membrane protein</topology>
    </subcellularLocation>
</comment>
<comment type="pathway">
    <text evidence="2">Glycan metabolism; pectin biosynthesis.</text>
</comment>
<proteinExistence type="inferred from homology"/>
<dbReference type="SUPFAM" id="SSF53448">
    <property type="entry name" value="Nucleotide-diphospho-sugar transferases"/>
    <property type="match status" value="1"/>
</dbReference>
<keyword evidence="8" id="KW-0328">Glycosyltransferase</keyword>
<evidence type="ECO:0000256" key="9">
    <source>
        <dbReference type="ARBA" id="ARBA00022679"/>
    </source>
</evidence>
<gene>
    <name evidence="17" type="ORF">AT9943_LOCUS8115</name>
</gene>
<comment type="similarity">
    <text evidence="3">Belongs to the glycosyltransferase 8 family.</text>
</comment>
<sequence>MNQVRRWQRILILSLLLLSVLAPIVFVSNRLKSITSVDRGEFIEELSDITDKTEDELRLTAIEQDEEGLKERKRILQDRDFNSVVLSNSSDKSNDTVQSNEGDQKTFLSEVDKGNNHKPKEEQAVSQKTTVSSNAEVKISARDIQLNHKTEFRPPSSKSEKNTRVQLERATDERVKEIRDKIIQAKAYLNLALPGNNSQIVKELRVRTKELERAIGDTTKDKYLPKSSPNRLKAMEVALYKVSRAFHNCPAIATKLQAMTYKTEEQARAQKKQAAYLMQLAARTTPKGLHCLSMRLTTEYFTLDHEKRQLLQQSYNDPDLYHYVVFSDNVLASSVVVNSTISSSKEPDKIVFHVVTDSLNYPAISMWFLLNPSGRASIQILNIDEMNVLPLYLAELLMKQNSSDPRIISALNHARFYLPDIFPGLNKIVLFDHDVVVQRDLTRLWSIDMTGKVVGAVETCLEGDPSYRSMDSFINFSDAWVSQKFDPKACTWAFGMNLFDLEEWRRQELTSVYLKYFDLGVKGHLWKAGGLPVGWLTFFGQTFPLEKRWNVGGLGHESGLRASDIEQAAVIHYDGIMKPWLDIVYYDVSVEKREKDCVGGKEMKYDTWRASIGGVWIEAYPREANREMASFTASASTVSAARPALLLKPTVAISAPVLGLPPMGKKKGGVRCSMETKQGNVSVMGAGVSAAATAALTAVMSNPAMALVDERMSTEGTGLPFGLSNNLLGWILFGVFGLIWTFFFVYTSSLEEDEESGLSL</sequence>
<organism evidence="17 18">
    <name type="scientific">Arabidopsis thaliana</name>
    <name type="common">Mouse-ear cress</name>
    <dbReference type="NCBI Taxonomy" id="3702"/>
    <lineage>
        <taxon>Eukaryota</taxon>
        <taxon>Viridiplantae</taxon>
        <taxon>Streptophyta</taxon>
        <taxon>Embryophyta</taxon>
        <taxon>Tracheophyta</taxon>
        <taxon>Spermatophyta</taxon>
        <taxon>Magnoliopsida</taxon>
        <taxon>eudicotyledons</taxon>
        <taxon>Gunneridae</taxon>
        <taxon>Pentapetalae</taxon>
        <taxon>rosids</taxon>
        <taxon>malvids</taxon>
        <taxon>Brassicales</taxon>
        <taxon>Brassicaceae</taxon>
        <taxon>Camelineae</taxon>
        <taxon>Arabidopsis</taxon>
    </lineage>
</organism>
<dbReference type="Pfam" id="PF25557">
    <property type="entry name" value="GAUT_1"/>
    <property type="match status" value="1"/>
</dbReference>
<feature type="region of interest" description="Disordered" evidence="14">
    <location>
        <begin position="86"/>
        <end position="165"/>
    </location>
</feature>
<dbReference type="GO" id="GO:0009523">
    <property type="term" value="C:photosystem II"/>
    <property type="evidence" value="ECO:0007669"/>
    <property type="project" value="UniProtKB-KW"/>
</dbReference>
<accession>A0A7G2EEB6</accession>
<feature type="compositionally biased region" description="Polar residues" evidence="14">
    <location>
        <begin position="86"/>
        <end position="101"/>
    </location>
</feature>
<dbReference type="PANTHER" id="PTHR32116">
    <property type="entry name" value="GALACTURONOSYLTRANSFERASE 4-RELATED"/>
    <property type="match status" value="1"/>
</dbReference>
<feature type="chain" id="PRO_5028929670" description="PSII 6.1 kDa protein" evidence="16">
    <location>
        <begin position="23"/>
        <end position="760"/>
    </location>
</feature>
<dbReference type="InterPro" id="IPR029044">
    <property type="entry name" value="Nucleotide-diphossugar_trans"/>
</dbReference>
<evidence type="ECO:0000256" key="16">
    <source>
        <dbReference type="SAM" id="SignalP"/>
    </source>
</evidence>
<evidence type="ECO:0000256" key="5">
    <source>
        <dbReference type="ARBA" id="ARBA00022528"/>
    </source>
</evidence>
<evidence type="ECO:0000313" key="17">
    <source>
        <dbReference type="EMBL" id="CAD5319957.1"/>
    </source>
</evidence>
<feature type="transmembrane region" description="Helical" evidence="15">
    <location>
        <begin position="681"/>
        <end position="707"/>
    </location>
</feature>
<dbReference type="PANTHER" id="PTHR32116:SF66">
    <property type="entry name" value="GALACTURONOSYLTRANSFERASE 5-RELATED"/>
    <property type="match status" value="1"/>
</dbReference>
<keyword evidence="11 15" id="KW-0472">Membrane</keyword>
<evidence type="ECO:0000256" key="13">
    <source>
        <dbReference type="ARBA" id="ARBA00031756"/>
    </source>
</evidence>
<keyword evidence="9" id="KW-0808">Transferase</keyword>
<evidence type="ECO:0000256" key="14">
    <source>
        <dbReference type="SAM" id="MobiDB-lite"/>
    </source>
</evidence>
<name>A0A7G2EEB6_ARATH</name>
<evidence type="ECO:0000256" key="11">
    <source>
        <dbReference type="ARBA" id="ARBA00023136"/>
    </source>
</evidence>
<dbReference type="InterPro" id="IPR002495">
    <property type="entry name" value="Glyco_trans_8"/>
</dbReference>
<dbReference type="InterPro" id="IPR009806">
    <property type="entry name" value="PSII_PsbW_class2"/>
</dbReference>
<dbReference type="EMBL" id="LR881467">
    <property type="protein sequence ID" value="CAD5319957.1"/>
    <property type="molecule type" value="Genomic_DNA"/>
</dbReference>
<dbReference type="Gene3D" id="3.90.550.10">
    <property type="entry name" value="Spore Coat Polysaccharide Biosynthesis Protein SpsA, Chain A"/>
    <property type="match status" value="1"/>
</dbReference>
<evidence type="ECO:0000256" key="7">
    <source>
        <dbReference type="ARBA" id="ARBA00022640"/>
    </source>
</evidence>
<evidence type="ECO:0000313" key="18">
    <source>
        <dbReference type="Proteomes" id="UP000516314"/>
    </source>
</evidence>
<feature type="compositionally biased region" description="Polar residues" evidence="14">
    <location>
        <begin position="124"/>
        <end position="135"/>
    </location>
</feature>
<dbReference type="GO" id="GO:0015979">
    <property type="term" value="P:photosynthesis"/>
    <property type="evidence" value="ECO:0007669"/>
    <property type="project" value="UniProtKB-KW"/>
</dbReference>
<evidence type="ECO:0000256" key="12">
    <source>
        <dbReference type="ARBA" id="ARBA00023276"/>
    </source>
</evidence>
<keyword evidence="6" id="KW-0602">Photosynthesis</keyword>
<reference evidence="17 18" key="1">
    <citation type="submission" date="2020-09" db="EMBL/GenBank/DDBJ databases">
        <authorList>
            <person name="Ashkenazy H."/>
        </authorList>
    </citation>
    <scope>NUCLEOTIDE SEQUENCE [LARGE SCALE GENOMIC DNA]</scope>
    <source>
        <strain evidence="18">cv. Cdm-0</strain>
    </source>
</reference>
<feature type="transmembrane region" description="Helical" evidence="15">
    <location>
        <begin position="727"/>
        <end position="746"/>
    </location>
</feature>
<evidence type="ECO:0000256" key="2">
    <source>
        <dbReference type="ARBA" id="ARBA00004877"/>
    </source>
</evidence>
<dbReference type="Pfam" id="PF07123">
    <property type="entry name" value="PsbW"/>
    <property type="match status" value="1"/>
</dbReference>
<evidence type="ECO:0000256" key="10">
    <source>
        <dbReference type="ARBA" id="ARBA00023078"/>
    </source>
</evidence>
<feature type="signal peptide" evidence="16">
    <location>
        <begin position="1"/>
        <end position="22"/>
    </location>
</feature>
<dbReference type="Pfam" id="PF01501">
    <property type="entry name" value="Glyco_transf_8"/>
    <property type="match status" value="1"/>
</dbReference>
<dbReference type="GO" id="GO:0047262">
    <property type="term" value="F:polygalacturonate 4-alpha-galacturonosyltransferase activity"/>
    <property type="evidence" value="ECO:0007669"/>
    <property type="project" value="InterPro"/>
</dbReference>
<keyword evidence="10" id="KW-0793">Thylakoid</keyword>
<dbReference type="UniPathway" id="UPA00845"/>
<dbReference type="GO" id="GO:0045489">
    <property type="term" value="P:pectin biosynthetic process"/>
    <property type="evidence" value="ECO:0007669"/>
    <property type="project" value="UniProtKB-UniPathway"/>
</dbReference>
<keyword evidence="7" id="KW-0934">Plastid</keyword>
<feature type="compositionally biased region" description="Basic and acidic residues" evidence="14">
    <location>
        <begin position="139"/>
        <end position="165"/>
    </location>
</feature>
<evidence type="ECO:0000256" key="8">
    <source>
        <dbReference type="ARBA" id="ARBA00022676"/>
    </source>
</evidence>
<keyword evidence="15" id="KW-1133">Transmembrane helix</keyword>
<keyword evidence="12" id="KW-0604">Photosystem II</keyword>
<evidence type="ECO:0000256" key="4">
    <source>
        <dbReference type="ARBA" id="ARBA00010395"/>
    </source>
</evidence>
<keyword evidence="16" id="KW-0732">Signal</keyword>
<dbReference type="InterPro" id="IPR029993">
    <property type="entry name" value="GAUT"/>
</dbReference>
<evidence type="ECO:0000256" key="6">
    <source>
        <dbReference type="ARBA" id="ARBA00022531"/>
    </source>
</evidence>
<protein>
    <recommendedName>
        <fullName evidence="13">PSII 6.1 kDa protein</fullName>
    </recommendedName>
</protein>
<evidence type="ECO:0000256" key="3">
    <source>
        <dbReference type="ARBA" id="ARBA00006351"/>
    </source>
</evidence>
<dbReference type="Proteomes" id="UP000516314">
    <property type="component" value="Chromosome 2"/>
</dbReference>
<evidence type="ECO:0000256" key="15">
    <source>
        <dbReference type="SAM" id="Phobius"/>
    </source>
</evidence>
<dbReference type="GO" id="GO:0009535">
    <property type="term" value="C:chloroplast thylakoid membrane"/>
    <property type="evidence" value="ECO:0007669"/>
    <property type="project" value="UniProtKB-SubCell"/>
</dbReference>